<reference evidence="2" key="1">
    <citation type="journal article" date="2023" name="Mol. Phylogenet. Evol.">
        <title>Genome-scale phylogeny and comparative genomics of the fungal order Sordariales.</title>
        <authorList>
            <person name="Hensen N."/>
            <person name="Bonometti L."/>
            <person name="Westerberg I."/>
            <person name="Brannstrom I.O."/>
            <person name="Guillou S."/>
            <person name="Cros-Aarteil S."/>
            <person name="Calhoun S."/>
            <person name="Haridas S."/>
            <person name="Kuo A."/>
            <person name="Mondo S."/>
            <person name="Pangilinan J."/>
            <person name="Riley R."/>
            <person name="LaButti K."/>
            <person name="Andreopoulos B."/>
            <person name="Lipzen A."/>
            <person name="Chen C."/>
            <person name="Yan M."/>
            <person name="Daum C."/>
            <person name="Ng V."/>
            <person name="Clum A."/>
            <person name="Steindorff A."/>
            <person name="Ohm R.A."/>
            <person name="Martin F."/>
            <person name="Silar P."/>
            <person name="Natvig D.O."/>
            <person name="Lalanne C."/>
            <person name="Gautier V."/>
            <person name="Ament-Velasquez S.L."/>
            <person name="Kruys A."/>
            <person name="Hutchinson M.I."/>
            <person name="Powell A.J."/>
            <person name="Barry K."/>
            <person name="Miller A.N."/>
            <person name="Grigoriev I.V."/>
            <person name="Debuchy R."/>
            <person name="Gladieux P."/>
            <person name="Hiltunen Thoren M."/>
            <person name="Johannesson H."/>
        </authorList>
    </citation>
    <scope>NUCLEOTIDE SEQUENCE</scope>
    <source>
        <strain evidence="2">CBS 990.96</strain>
    </source>
</reference>
<keyword evidence="2" id="KW-0489">Methyltransferase</keyword>
<sequence length="1055" mass="121605">MLGARIIALRGGETLRGGIFRVALVRRSHQNTCLRPNTTDTASQEREQIYPVQHGGALQAELPTEQPWQWHQMTPEEQHRERWIRKNKDSLAVDWGKGVRSGKVRTECSRRTLDSPGMVLDTLLRVQPEHWKPQHWRLAGSIAVNRALRPQIMAVQLILRRNALLARQRGEAWKIERYLDDAKTWNKRLEEFRLVSGITEDDMINWLWILSPESSDTMVERFFSSKCRKPLFLIHVLVSRDRALHKPESFMNIISYVHENYVLRDRPESEGGGYYAQPVSRDLKWWHFALLISRLTWHARDSWPAAMPGLARLTADYIRTVDDNVHGSSRTGNEIRFSLFNRAMQYFSLPAQIQPIAHMEYNWEAQKHLLAIAPEFKPALVLSHDSYRAIRSVLIAVPKSKAEAINSDRSAKTWPPYRQAVDGIDERRDPVDDLSRSVKAGLLAREAGYPDTPVDKALSALGGSTFGHAPTIQTRSLAPPRWSGELSILNWHMEWAMRVRATKNAREAWMAFQRPPIPRMKPSIHVYAEMFDKLAAAPVPKSSTVRPGDCKEVFPVSNGNLTAFAIARLTPPEPHELYDMMICDGVRPTGKCLEILIKMATKKGQALRVLQDSPWKDFASLLRNWRKWEQPETMMQLRHLPLGIFNAWIYMLCNVQKSYTVHWRAPSRDGQERHQAKHDNDLKPKARPSTLAEAIELAYRFQAYRPKAARHDRRPWHTILQFLAKDKILYNSFTADSGDNIERTLVAFLQIYERAVSTQGNDSIFFRSLCIMIRKILTWATFRHRDGVYEERKKLLGQPLVEALIAWALKRAVQSFRELAFPVSRIPKGSRPKEEFHPKNATRYNIAGNATYRYMLAMGCCGNKEEMIKIMDWILDGWNSDYVTEAVKTPFNVGHAYVTKTFTYFVQMSPHLCIPFQEVRRLRLRLKRLRAGSDCTWLWPEVDESSTEDEMSVAMKNDLTIARRWPALKEMMGGTTRLDVEGIVESWKMKRLDVLFDKELAPKDEDEEDSEWEDAADMPDEVEAELAEDPFGELAAHAHKEKVAAKATGTQRPEW</sequence>
<keyword evidence="2" id="KW-0808">Transferase</keyword>
<proteinExistence type="predicted"/>
<dbReference type="GO" id="GO:0032259">
    <property type="term" value="P:methylation"/>
    <property type="evidence" value="ECO:0007669"/>
    <property type="project" value="UniProtKB-KW"/>
</dbReference>
<accession>A0AAN7GXW3</accession>
<evidence type="ECO:0000313" key="3">
    <source>
        <dbReference type="Proteomes" id="UP001301958"/>
    </source>
</evidence>
<protein>
    <submittedName>
        <fullName evidence="2">Cytosine-specific methyltransferase</fullName>
    </submittedName>
</protein>
<evidence type="ECO:0000313" key="2">
    <source>
        <dbReference type="EMBL" id="KAK4226653.1"/>
    </source>
</evidence>
<feature type="region of interest" description="Disordered" evidence="1">
    <location>
        <begin position="666"/>
        <end position="685"/>
    </location>
</feature>
<dbReference type="AlphaFoldDB" id="A0AAN7GXW3"/>
<evidence type="ECO:0000256" key="1">
    <source>
        <dbReference type="SAM" id="MobiDB-lite"/>
    </source>
</evidence>
<keyword evidence="3" id="KW-1185">Reference proteome</keyword>
<feature type="compositionally biased region" description="Acidic residues" evidence="1">
    <location>
        <begin position="1004"/>
        <end position="1020"/>
    </location>
</feature>
<name>A0AAN7GXW3_9PEZI</name>
<dbReference type="GO" id="GO:0008168">
    <property type="term" value="F:methyltransferase activity"/>
    <property type="evidence" value="ECO:0007669"/>
    <property type="project" value="UniProtKB-KW"/>
</dbReference>
<organism evidence="2 3">
    <name type="scientific">Podospora fimiseda</name>
    <dbReference type="NCBI Taxonomy" id="252190"/>
    <lineage>
        <taxon>Eukaryota</taxon>
        <taxon>Fungi</taxon>
        <taxon>Dikarya</taxon>
        <taxon>Ascomycota</taxon>
        <taxon>Pezizomycotina</taxon>
        <taxon>Sordariomycetes</taxon>
        <taxon>Sordariomycetidae</taxon>
        <taxon>Sordariales</taxon>
        <taxon>Podosporaceae</taxon>
        <taxon>Podospora</taxon>
    </lineage>
</organism>
<comment type="caution">
    <text evidence="2">The sequence shown here is derived from an EMBL/GenBank/DDBJ whole genome shotgun (WGS) entry which is preliminary data.</text>
</comment>
<feature type="region of interest" description="Disordered" evidence="1">
    <location>
        <begin position="1000"/>
        <end position="1020"/>
    </location>
</feature>
<dbReference type="EMBL" id="MU865344">
    <property type="protein sequence ID" value="KAK4226653.1"/>
    <property type="molecule type" value="Genomic_DNA"/>
</dbReference>
<dbReference type="Proteomes" id="UP001301958">
    <property type="component" value="Unassembled WGS sequence"/>
</dbReference>
<feature type="compositionally biased region" description="Basic and acidic residues" evidence="1">
    <location>
        <begin position="666"/>
        <end position="684"/>
    </location>
</feature>
<reference evidence="2" key="2">
    <citation type="submission" date="2023-05" db="EMBL/GenBank/DDBJ databases">
        <authorList>
            <consortium name="Lawrence Berkeley National Laboratory"/>
            <person name="Steindorff A."/>
            <person name="Hensen N."/>
            <person name="Bonometti L."/>
            <person name="Westerberg I."/>
            <person name="Brannstrom I.O."/>
            <person name="Guillou S."/>
            <person name="Cros-Aarteil S."/>
            <person name="Calhoun S."/>
            <person name="Haridas S."/>
            <person name="Kuo A."/>
            <person name="Mondo S."/>
            <person name="Pangilinan J."/>
            <person name="Riley R."/>
            <person name="Labutti K."/>
            <person name="Andreopoulos B."/>
            <person name="Lipzen A."/>
            <person name="Chen C."/>
            <person name="Yanf M."/>
            <person name="Daum C."/>
            <person name="Ng V."/>
            <person name="Clum A."/>
            <person name="Ohm R."/>
            <person name="Martin F."/>
            <person name="Silar P."/>
            <person name="Natvig D."/>
            <person name="Lalanne C."/>
            <person name="Gautier V."/>
            <person name="Ament-Velasquez S.L."/>
            <person name="Kruys A."/>
            <person name="Hutchinson M.I."/>
            <person name="Powell A.J."/>
            <person name="Barry K."/>
            <person name="Miller A.N."/>
            <person name="Grigoriev I.V."/>
            <person name="Debuchy R."/>
            <person name="Gladieux P."/>
            <person name="Thoren M.H."/>
            <person name="Johannesson H."/>
        </authorList>
    </citation>
    <scope>NUCLEOTIDE SEQUENCE</scope>
    <source>
        <strain evidence="2">CBS 990.96</strain>
    </source>
</reference>
<gene>
    <name evidence="2" type="ORF">QBC38DRAFT_220154</name>
</gene>